<proteinExistence type="predicted"/>
<evidence type="ECO:0000256" key="1">
    <source>
        <dbReference type="SAM" id="Phobius"/>
    </source>
</evidence>
<dbReference type="OrthoDB" id="9967965at2"/>
<gene>
    <name evidence="2" type="ORF">CCGE525_05935</name>
</gene>
<feature type="transmembrane region" description="Helical" evidence="1">
    <location>
        <begin position="71"/>
        <end position="92"/>
    </location>
</feature>
<dbReference type="Proteomes" id="UP000282195">
    <property type="component" value="Chromosome"/>
</dbReference>
<sequence length="93" mass="10131">MIGNPSLKVLIQAMKNVASAAIFKSGISCWEAAMSGKKEQGRSNTVPIRGYRLRAKRGRQSRVLQRANRQVTLMAAAVIIAFFVAVTLQALLT</sequence>
<dbReference type="KEGG" id="rjg:CCGE525_05935"/>
<reference evidence="2 3" key="1">
    <citation type="submission" date="2018-10" db="EMBL/GenBank/DDBJ databases">
        <title>Rhizobium etli, R. leguminosarum and a new Rhizobium genospecies from Phaseolus dumosus.</title>
        <authorList>
            <person name="Ramirez-Puebla S.T."/>
            <person name="Rogel-Hernandez M.A."/>
            <person name="Guerrero G."/>
            <person name="Ormeno-Orrillo E."/>
            <person name="Martinez-Romero J.C."/>
            <person name="Negrete-Yankelevich S."/>
            <person name="Martinez-Romero E."/>
        </authorList>
    </citation>
    <scope>NUCLEOTIDE SEQUENCE [LARGE SCALE GENOMIC DNA]</scope>
    <source>
        <strain evidence="2 3">CCGE525</strain>
    </source>
</reference>
<keyword evidence="3" id="KW-1185">Reference proteome</keyword>
<evidence type="ECO:0000313" key="3">
    <source>
        <dbReference type="Proteomes" id="UP000282195"/>
    </source>
</evidence>
<keyword evidence="1" id="KW-1133">Transmembrane helix</keyword>
<dbReference type="AlphaFoldDB" id="A0A387FJB0"/>
<protein>
    <submittedName>
        <fullName evidence="2">Uncharacterized protein</fullName>
    </submittedName>
</protein>
<keyword evidence="1" id="KW-0472">Membrane</keyword>
<evidence type="ECO:0000313" key="2">
    <source>
        <dbReference type="EMBL" id="AYG58403.1"/>
    </source>
</evidence>
<dbReference type="EMBL" id="CP032694">
    <property type="protein sequence ID" value="AYG58403.1"/>
    <property type="molecule type" value="Genomic_DNA"/>
</dbReference>
<keyword evidence="1" id="KW-0812">Transmembrane</keyword>
<name>A0A387FJB0_9HYPH</name>
<organism evidence="2 3">
    <name type="scientific">Rhizobium jaguaris</name>
    <dbReference type="NCBI Taxonomy" id="1312183"/>
    <lineage>
        <taxon>Bacteria</taxon>
        <taxon>Pseudomonadati</taxon>
        <taxon>Pseudomonadota</taxon>
        <taxon>Alphaproteobacteria</taxon>
        <taxon>Hyphomicrobiales</taxon>
        <taxon>Rhizobiaceae</taxon>
        <taxon>Rhizobium/Agrobacterium group</taxon>
        <taxon>Rhizobium</taxon>
    </lineage>
</organism>
<accession>A0A387FJB0</accession>